<sequence length="118" mass="12225">DGPVELAEGVAVPRGRRRGAVRHGGGAAGGAGLLPHLPGAHGVPGPRARPPCRVRRLGRDDRARAPRPAPCAPGRHVVARPAHRRPPRLLRLRPAGRRRPGRAGPGAGDGRGARGLDL</sequence>
<protein>
    <submittedName>
        <fullName evidence="2">Transcriptional regulator, WhiB family</fullName>
    </submittedName>
</protein>
<feature type="compositionally biased region" description="Low complexity" evidence="1">
    <location>
        <begin position="33"/>
        <end position="46"/>
    </location>
</feature>
<feature type="region of interest" description="Disordered" evidence="1">
    <location>
        <begin position="18"/>
        <end position="118"/>
    </location>
</feature>
<dbReference type="AlphaFoldDB" id="A0A6J4QJU8"/>
<accession>A0A6J4QJU8</accession>
<feature type="compositionally biased region" description="Basic residues" evidence="1">
    <location>
        <begin position="77"/>
        <end position="101"/>
    </location>
</feature>
<gene>
    <name evidence="2" type="ORF">AVDCRST_MAG66-4349</name>
</gene>
<feature type="non-terminal residue" evidence="2">
    <location>
        <position position="1"/>
    </location>
</feature>
<organism evidence="2">
    <name type="scientific">uncultured Pseudonocardia sp</name>
    <dbReference type="NCBI Taxonomy" id="211455"/>
    <lineage>
        <taxon>Bacteria</taxon>
        <taxon>Bacillati</taxon>
        <taxon>Actinomycetota</taxon>
        <taxon>Actinomycetes</taxon>
        <taxon>Pseudonocardiales</taxon>
        <taxon>Pseudonocardiaceae</taxon>
        <taxon>Pseudonocardia</taxon>
        <taxon>environmental samples</taxon>
    </lineage>
</organism>
<reference evidence="2" key="1">
    <citation type="submission" date="2020-02" db="EMBL/GenBank/DDBJ databases">
        <authorList>
            <person name="Meier V. D."/>
        </authorList>
    </citation>
    <scope>NUCLEOTIDE SEQUENCE</scope>
    <source>
        <strain evidence="2">AVDCRST_MAG66</strain>
    </source>
</reference>
<evidence type="ECO:0000256" key="1">
    <source>
        <dbReference type="SAM" id="MobiDB-lite"/>
    </source>
</evidence>
<dbReference type="EMBL" id="CADCUS010000591">
    <property type="protein sequence ID" value="CAA9445480.1"/>
    <property type="molecule type" value="Genomic_DNA"/>
</dbReference>
<name>A0A6J4QJU8_9PSEU</name>
<feature type="compositionally biased region" description="Gly residues" evidence="1">
    <location>
        <begin position="22"/>
        <end position="32"/>
    </location>
</feature>
<evidence type="ECO:0000313" key="2">
    <source>
        <dbReference type="EMBL" id="CAA9445480.1"/>
    </source>
</evidence>
<feature type="non-terminal residue" evidence="2">
    <location>
        <position position="118"/>
    </location>
</feature>
<proteinExistence type="predicted"/>